<evidence type="ECO:0000313" key="4">
    <source>
        <dbReference type="Proteomes" id="UP000036270"/>
    </source>
</evidence>
<sequence length="236" mass="26023">MKKILFSLSAIYLSLFSPITSAQQEPVPQIKNEAEQSEVVEIVDSVTGVSYEVDENGEFARIRATGEAELEFGDRKDIRMATQKATLRAKANIAKFLSERVTSEEVIDNVENVVTKTENADNVATKMENGENITTKTENGNKSANREVISSYLEKIHNSAEALLKGVIATKTDINKDEKYVQIELGISKKTMAAADTLKKELRTDATEKNAISNGIPIESNGGGREIKKSKNYDNF</sequence>
<comment type="caution">
    <text evidence="3">The sequence shown here is derived from an EMBL/GenBank/DDBJ whole genome shotgun (WGS) entry which is preliminary data.</text>
</comment>
<accession>A0A0J5P9P9</accession>
<dbReference type="EMBL" id="JWIZ01000003">
    <property type="protein sequence ID" value="KMK52455.1"/>
    <property type="molecule type" value="Genomic_DNA"/>
</dbReference>
<dbReference type="STRING" id="67855.RO21_00980"/>
<keyword evidence="4" id="KW-1185">Reference proteome</keyword>
<keyword evidence="2" id="KW-0732">Signal</keyword>
<evidence type="ECO:0008006" key="5">
    <source>
        <dbReference type="Google" id="ProtNLM"/>
    </source>
</evidence>
<dbReference type="AlphaFoldDB" id="A0A0J5P9P9"/>
<evidence type="ECO:0000256" key="1">
    <source>
        <dbReference type="SAM" id="MobiDB-lite"/>
    </source>
</evidence>
<reference evidence="3 4" key="1">
    <citation type="submission" date="2014-12" db="EMBL/GenBank/DDBJ databases">
        <title>Reclassification of Actinobacillus muris as Muribacter muris.</title>
        <authorList>
            <person name="Christensen H."/>
            <person name="Nicklas W."/>
            <person name="Bisgaard M."/>
        </authorList>
    </citation>
    <scope>NUCLEOTIDE SEQUENCE [LARGE SCALE GENOMIC DNA]</scope>
    <source>
        <strain evidence="3 4">Ackerman80-443D</strain>
    </source>
</reference>
<feature type="compositionally biased region" description="Basic and acidic residues" evidence="1">
    <location>
        <begin position="225"/>
        <end position="236"/>
    </location>
</feature>
<name>A0A0J5P9P9_9PAST</name>
<feature type="region of interest" description="Disordered" evidence="1">
    <location>
        <begin position="206"/>
        <end position="236"/>
    </location>
</feature>
<feature type="signal peptide" evidence="2">
    <location>
        <begin position="1"/>
        <end position="22"/>
    </location>
</feature>
<dbReference type="Proteomes" id="UP000036270">
    <property type="component" value="Unassembled WGS sequence"/>
</dbReference>
<gene>
    <name evidence="3" type="ORF">RO21_00980</name>
</gene>
<organism evidence="3 4">
    <name type="scientific">Muribacter muris</name>
    <dbReference type="NCBI Taxonomy" id="67855"/>
    <lineage>
        <taxon>Bacteria</taxon>
        <taxon>Pseudomonadati</taxon>
        <taxon>Pseudomonadota</taxon>
        <taxon>Gammaproteobacteria</taxon>
        <taxon>Pasteurellales</taxon>
        <taxon>Pasteurellaceae</taxon>
        <taxon>Muribacter</taxon>
    </lineage>
</organism>
<feature type="chain" id="PRO_5005262980" description="DUF541 domain-containing protein" evidence="2">
    <location>
        <begin position="23"/>
        <end position="236"/>
    </location>
</feature>
<dbReference type="RefSeq" id="WP_047975931.1">
    <property type="nucleotide sequence ID" value="NZ_JWIZ01000003.1"/>
</dbReference>
<evidence type="ECO:0000256" key="2">
    <source>
        <dbReference type="SAM" id="SignalP"/>
    </source>
</evidence>
<dbReference type="PATRIC" id="fig|67855.3.peg.1060"/>
<protein>
    <recommendedName>
        <fullName evidence="5">DUF541 domain-containing protein</fullName>
    </recommendedName>
</protein>
<evidence type="ECO:0000313" key="3">
    <source>
        <dbReference type="EMBL" id="KMK52455.1"/>
    </source>
</evidence>
<proteinExistence type="predicted"/>